<dbReference type="Pfam" id="PF11390">
    <property type="entry name" value="FdsD"/>
    <property type="match status" value="1"/>
</dbReference>
<dbReference type="InterPro" id="IPR021074">
    <property type="entry name" value="Formate_DH_dsu"/>
</dbReference>
<organism evidence="1 2">
    <name type="scientific">Dyella psychrodurans</name>
    <dbReference type="NCBI Taxonomy" id="1927960"/>
    <lineage>
        <taxon>Bacteria</taxon>
        <taxon>Pseudomonadati</taxon>
        <taxon>Pseudomonadota</taxon>
        <taxon>Gammaproteobacteria</taxon>
        <taxon>Lysobacterales</taxon>
        <taxon>Rhodanobacteraceae</taxon>
        <taxon>Dyella</taxon>
    </lineage>
</organism>
<dbReference type="AlphaFoldDB" id="A0A370WY00"/>
<sequence length="81" mass="8703">MNIERLVTMANDISHYFAADPDQAAGAAAIADHLKKFWEPGMRKQIVAHLAGGGEGLEPLTRMGVQKLAELDNQVTAANSE</sequence>
<keyword evidence="2" id="KW-1185">Reference proteome</keyword>
<evidence type="ECO:0000313" key="2">
    <source>
        <dbReference type="Proteomes" id="UP000255334"/>
    </source>
</evidence>
<reference evidence="1 2" key="1">
    <citation type="submission" date="2018-07" db="EMBL/GenBank/DDBJ databases">
        <title>Dyella monticola sp. nov. and Dyella psychrodurans sp. nov. isolated from monsoon evergreen broad-leaved forest soil of Dinghu Mountain, China.</title>
        <authorList>
            <person name="Gao Z."/>
            <person name="Qiu L."/>
        </authorList>
    </citation>
    <scope>NUCLEOTIDE SEQUENCE [LARGE SCALE GENOMIC DNA]</scope>
    <source>
        <strain evidence="1 2">4MSK11</strain>
    </source>
</reference>
<accession>A0A370WY00</accession>
<evidence type="ECO:0000313" key="1">
    <source>
        <dbReference type="EMBL" id="RDS81033.1"/>
    </source>
</evidence>
<dbReference type="Proteomes" id="UP000255334">
    <property type="component" value="Unassembled WGS sequence"/>
</dbReference>
<proteinExistence type="predicted"/>
<dbReference type="RefSeq" id="WP_115479561.1">
    <property type="nucleotide sequence ID" value="NZ_QRBF01000008.1"/>
</dbReference>
<protein>
    <submittedName>
        <fullName evidence="1">Formate dehydrogenase subunit delta</fullName>
    </submittedName>
</protein>
<gene>
    <name evidence="1" type="ORF">DWU99_18460</name>
</gene>
<dbReference type="EMBL" id="QRBF01000008">
    <property type="protein sequence ID" value="RDS81033.1"/>
    <property type="molecule type" value="Genomic_DNA"/>
</dbReference>
<dbReference type="OrthoDB" id="8527650at2"/>
<comment type="caution">
    <text evidence="1">The sequence shown here is derived from an EMBL/GenBank/DDBJ whole genome shotgun (WGS) entry which is preliminary data.</text>
</comment>
<name>A0A370WY00_9GAMM</name>